<keyword evidence="3" id="KW-1185">Reference proteome</keyword>
<protein>
    <submittedName>
        <fullName evidence="2">Uncharacterized protein</fullName>
    </submittedName>
</protein>
<dbReference type="EMBL" id="CACVBM020001107">
    <property type="protein sequence ID" value="CAA7031605.1"/>
    <property type="molecule type" value="Genomic_DNA"/>
</dbReference>
<proteinExistence type="predicted"/>
<evidence type="ECO:0000313" key="3">
    <source>
        <dbReference type="Proteomes" id="UP000467841"/>
    </source>
</evidence>
<keyword evidence="1" id="KW-1133">Transmembrane helix</keyword>
<dbReference type="Proteomes" id="UP000467841">
    <property type="component" value="Unassembled WGS sequence"/>
</dbReference>
<accession>A0A6D2IR79</accession>
<evidence type="ECO:0000313" key="2">
    <source>
        <dbReference type="EMBL" id="CAA7031605.1"/>
    </source>
</evidence>
<comment type="caution">
    <text evidence="2">The sequence shown here is derived from an EMBL/GenBank/DDBJ whole genome shotgun (WGS) entry which is preliminary data.</text>
</comment>
<gene>
    <name evidence="2" type="ORF">MERR_LOCUS18840</name>
</gene>
<organism evidence="2 3">
    <name type="scientific">Microthlaspi erraticum</name>
    <dbReference type="NCBI Taxonomy" id="1685480"/>
    <lineage>
        <taxon>Eukaryota</taxon>
        <taxon>Viridiplantae</taxon>
        <taxon>Streptophyta</taxon>
        <taxon>Embryophyta</taxon>
        <taxon>Tracheophyta</taxon>
        <taxon>Spermatophyta</taxon>
        <taxon>Magnoliopsida</taxon>
        <taxon>eudicotyledons</taxon>
        <taxon>Gunneridae</taxon>
        <taxon>Pentapetalae</taxon>
        <taxon>rosids</taxon>
        <taxon>malvids</taxon>
        <taxon>Brassicales</taxon>
        <taxon>Brassicaceae</taxon>
        <taxon>Coluteocarpeae</taxon>
        <taxon>Microthlaspi</taxon>
    </lineage>
</organism>
<evidence type="ECO:0000256" key="1">
    <source>
        <dbReference type="SAM" id="Phobius"/>
    </source>
</evidence>
<name>A0A6D2IR79_9BRAS</name>
<keyword evidence="1" id="KW-0472">Membrane</keyword>
<reference evidence="2" key="1">
    <citation type="submission" date="2020-01" db="EMBL/GenBank/DDBJ databases">
        <authorList>
            <person name="Mishra B."/>
        </authorList>
    </citation>
    <scope>NUCLEOTIDE SEQUENCE [LARGE SCALE GENOMIC DNA]</scope>
</reference>
<dbReference type="AlphaFoldDB" id="A0A6D2IR79"/>
<sequence length="126" mass="14055">MKWYVQCNVAVRRGQAAVRDTLFDWVCAARSSLLLFFFHLFILEVSVAPLSLVELCSLEAVVRSPVALREVLVGRWIVLESRVLEQRLLHVNSTLSSVEFTDRVGASALGSLPLPLRVVSSFPSLE</sequence>
<feature type="transmembrane region" description="Helical" evidence="1">
    <location>
        <begin position="22"/>
        <end position="42"/>
    </location>
</feature>
<keyword evidence="1" id="KW-0812">Transmembrane</keyword>